<reference evidence="1 2" key="1">
    <citation type="submission" date="2016-01" db="EMBL/GenBank/DDBJ databases">
        <title>Mycobacterium immunogenum strain CD11_6 genome sequencing and assembly.</title>
        <authorList>
            <person name="Kaur G."/>
            <person name="Nair G.R."/>
            <person name="Mayilraj S."/>
        </authorList>
    </citation>
    <scope>NUCLEOTIDE SEQUENCE [LARGE SCALE GENOMIC DNA]</scope>
    <source>
        <strain evidence="1 2">CD11-6</strain>
    </source>
</reference>
<dbReference type="Proteomes" id="UP000186919">
    <property type="component" value="Unassembled WGS sequence"/>
</dbReference>
<dbReference type="EMBL" id="LQYE01000003">
    <property type="protein sequence ID" value="OAT69750.1"/>
    <property type="molecule type" value="Genomic_DNA"/>
</dbReference>
<dbReference type="AlphaFoldDB" id="A0A179VCY2"/>
<evidence type="ECO:0000313" key="1">
    <source>
        <dbReference type="EMBL" id="OAT69750.1"/>
    </source>
</evidence>
<name>A0A179VCY2_9MYCO</name>
<organism evidence="1 2">
    <name type="scientific">Mycobacteroides immunogenum</name>
    <dbReference type="NCBI Taxonomy" id="83262"/>
    <lineage>
        <taxon>Bacteria</taxon>
        <taxon>Bacillati</taxon>
        <taxon>Actinomycetota</taxon>
        <taxon>Actinomycetes</taxon>
        <taxon>Mycobacteriales</taxon>
        <taxon>Mycobacteriaceae</taxon>
        <taxon>Mycobacteroides</taxon>
    </lineage>
</organism>
<protein>
    <submittedName>
        <fullName evidence="1">Uncharacterized protein</fullName>
    </submittedName>
</protein>
<proteinExistence type="predicted"/>
<sequence>MTARHAENRCHHGVVNNDEAPPAGWAVLDHSYDDADLPAPFNTIGFDSNNIGASVWVYLPTGAMVAAIPTGLWKERAQFAFYYAAPNAKTAVPLQEWSDAQREWDGTDPNHYDQRHDDAIAYFNAMAGGGLG</sequence>
<evidence type="ECO:0000313" key="2">
    <source>
        <dbReference type="Proteomes" id="UP000186919"/>
    </source>
</evidence>
<comment type="caution">
    <text evidence="1">The sequence shown here is derived from an EMBL/GenBank/DDBJ whole genome shotgun (WGS) entry which is preliminary data.</text>
</comment>
<gene>
    <name evidence="1" type="ORF">AWB85_19605</name>
</gene>
<accession>A0A179VCY2</accession>